<dbReference type="CDD" id="cd03445">
    <property type="entry name" value="Thioesterase_II_repeat2"/>
    <property type="match status" value="1"/>
</dbReference>
<dbReference type="InterPro" id="IPR029069">
    <property type="entry name" value="HotDog_dom_sf"/>
</dbReference>
<comment type="caution">
    <text evidence="4">The sequence shown here is derived from an EMBL/GenBank/DDBJ whole genome shotgun (WGS) entry which is preliminary data.</text>
</comment>
<dbReference type="InterPro" id="IPR049449">
    <property type="entry name" value="TesB_ACOT8-like_N"/>
</dbReference>
<dbReference type="SUPFAM" id="SSF54637">
    <property type="entry name" value="Thioesterase/thiol ester dehydrase-isomerase"/>
    <property type="match status" value="2"/>
</dbReference>
<keyword evidence="2" id="KW-0378">Hydrolase</keyword>
<dbReference type="GO" id="GO:0047617">
    <property type="term" value="F:fatty acyl-CoA hydrolase activity"/>
    <property type="evidence" value="ECO:0007669"/>
    <property type="project" value="InterPro"/>
</dbReference>
<dbReference type="Proteomes" id="UP000266188">
    <property type="component" value="Unassembled WGS sequence"/>
</dbReference>
<dbReference type="GO" id="GO:0005782">
    <property type="term" value="C:peroxisomal matrix"/>
    <property type="evidence" value="ECO:0007669"/>
    <property type="project" value="TreeGrafter"/>
</dbReference>
<evidence type="ECO:0000313" key="5">
    <source>
        <dbReference type="Proteomes" id="UP000266188"/>
    </source>
</evidence>
<dbReference type="STRING" id="2070753.A0A3A2ZRG7"/>
<dbReference type="GO" id="GO:0006637">
    <property type="term" value="P:acyl-CoA metabolic process"/>
    <property type="evidence" value="ECO:0007669"/>
    <property type="project" value="InterPro"/>
</dbReference>
<proteinExistence type="inferred from homology"/>
<gene>
    <name evidence="4" type="ORF">PHISCL_01875</name>
</gene>
<dbReference type="Pfam" id="PF13622">
    <property type="entry name" value="4HBT_3"/>
    <property type="match status" value="1"/>
</dbReference>
<dbReference type="PANTHER" id="PTHR11066:SF64">
    <property type="entry name" value="ACYL-COA THIOESTERASE (AFU_ORTHOLOGUE AFUA_1G12060)"/>
    <property type="match status" value="1"/>
</dbReference>
<dbReference type="InterPro" id="IPR003703">
    <property type="entry name" value="Acyl_CoA_thio"/>
</dbReference>
<protein>
    <submittedName>
        <fullName evidence="4">Acyl-CoA thioesterase</fullName>
    </submittedName>
</protein>
<dbReference type="OrthoDB" id="68328at2759"/>
<dbReference type="Gene3D" id="2.40.160.210">
    <property type="entry name" value="Acyl-CoA thioesterase, double hotdog domain"/>
    <property type="match status" value="1"/>
</dbReference>
<name>A0A3A2ZRG7_9EURO</name>
<dbReference type="CDD" id="cd03444">
    <property type="entry name" value="Thioesterase_II_repeat1"/>
    <property type="match status" value="1"/>
</dbReference>
<keyword evidence="5" id="KW-1185">Reference proteome</keyword>
<reference evidence="5" key="1">
    <citation type="submission" date="2017-02" db="EMBL/GenBank/DDBJ databases">
        <authorList>
            <person name="Tafer H."/>
            <person name="Lopandic K."/>
        </authorList>
    </citation>
    <scope>NUCLEOTIDE SEQUENCE [LARGE SCALE GENOMIC DNA]</scope>
    <source>
        <strain evidence="5">CBS 366.77</strain>
    </source>
</reference>
<accession>A0A3A2ZRG7</accession>
<dbReference type="PANTHER" id="PTHR11066">
    <property type="entry name" value="ACYL-COA THIOESTERASE"/>
    <property type="match status" value="1"/>
</dbReference>
<dbReference type="GO" id="GO:0009062">
    <property type="term" value="P:fatty acid catabolic process"/>
    <property type="evidence" value="ECO:0007669"/>
    <property type="project" value="TreeGrafter"/>
</dbReference>
<evidence type="ECO:0000259" key="3">
    <source>
        <dbReference type="Pfam" id="PF13622"/>
    </source>
</evidence>
<evidence type="ECO:0000256" key="2">
    <source>
        <dbReference type="ARBA" id="ARBA00022801"/>
    </source>
</evidence>
<dbReference type="EMBL" id="MVGC01000038">
    <property type="protein sequence ID" value="RJE25762.1"/>
    <property type="molecule type" value="Genomic_DNA"/>
</dbReference>
<sequence length="365" mass="41173">MSPKSGSDYDPRETRSPQPFIELMALERLDDSPGDVRGPEKVEHFSSLAAPFPPGESMMAFGGHVCAQSAYAASQTVESGFVINNMTGSWILPGRLDIPYVYTVRHIRDGKLYCTRAIDARQDGKICFSGICSFKLREKGTFNHQPLAGHHRFNSILNGKRPEEFPPSPGVDTDWWIEYIEESGVEEREFPGVDVRKVDMKDYNQTEEVKRNPQRYRQLHLYSLKGSPEPQSTMSWSDIKAKEQAGEYDNLYACAHLYSCDRNSVTLIPRALGHPVFTALTSLTITVIFHQHGDSLRMIDWNDGSKHRSENLPKKWFLQEAWTPSSGENRAIHESYLWSPGGTLLATTIQDSVFRPSGSSRDGKL</sequence>
<feature type="domain" description="Acyl-CoA thioesterase-like N-terminal HotDog" evidence="3">
    <location>
        <begin position="57"/>
        <end position="134"/>
    </location>
</feature>
<organism evidence="4 5">
    <name type="scientific">Aspergillus sclerotialis</name>
    <dbReference type="NCBI Taxonomy" id="2070753"/>
    <lineage>
        <taxon>Eukaryota</taxon>
        <taxon>Fungi</taxon>
        <taxon>Dikarya</taxon>
        <taxon>Ascomycota</taxon>
        <taxon>Pezizomycotina</taxon>
        <taxon>Eurotiomycetes</taxon>
        <taxon>Eurotiomycetidae</taxon>
        <taxon>Eurotiales</taxon>
        <taxon>Aspergillaceae</taxon>
        <taxon>Aspergillus</taxon>
        <taxon>Aspergillus subgen. Polypaecilum</taxon>
    </lineage>
</organism>
<dbReference type="AlphaFoldDB" id="A0A3A2ZRG7"/>
<evidence type="ECO:0000313" key="4">
    <source>
        <dbReference type="EMBL" id="RJE25762.1"/>
    </source>
</evidence>
<comment type="similarity">
    <text evidence="1">Belongs to the C/M/P thioester hydrolase family.</text>
</comment>
<dbReference type="InterPro" id="IPR042171">
    <property type="entry name" value="Acyl-CoA_hotdog"/>
</dbReference>
<evidence type="ECO:0000256" key="1">
    <source>
        <dbReference type="ARBA" id="ARBA00006538"/>
    </source>
</evidence>